<dbReference type="AlphaFoldDB" id="A0A2P2LMR7"/>
<proteinExistence type="predicted"/>
<accession>A0A2P2LMR7</accession>
<name>A0A2P2LMR7_RHIMU</name>
<dbReference type="EMBL" id="GGEC01038780">
    <property type="protein sequence ID" value="MBX19264.1"/>
    <property type="molecule type" value="Transcribed_RNA"/>
</dbReference>
<sequence length="45" mass="5000">MTSCLSRLLQFASAEHLMAFLTHPLLRVSAKFEISSSLTGDDRSM</sequence>
<reference evidence="1" key="1">
    <citation type="submission" date="2018-02" db="EMBL/GenBank/DDBJ databases">
        <title>Rhizophora mucronata_Transcriptome.</title>
        <authorList>
            <person name="Meera S.P."/>
            <person name="Sreeshan A."/>
            <person name="Augustine A."/>
        </authorList>
    </citation>
    <scope>NUCLEOTIDE SEQUENCE</scope>
    <source>
        <tissue evidence="1">Leaf</tissue>
    </source>
</reference>
<organism evidence="1">
    <name type="scientific">Rhizophora mucronata</name>
    <name type="common">Asiatic mangrove</name>
    <dbReference type="NCBI Taxonomy" id="61149"/>
    <lineage>
        <taxon>Eukaryota</taxon>
        <taxon>Viridiplantae</taxon>
        <taxon>Streptophyta</taxon>
        <taxon>Embryophyta</taxon>
        <taxon>Tracheophyta</taxon>
        <taxon>Spermatophyta</taxon>
        <taxon>Magnoliopsida</taxon>
        <taxon>eudicotyledons</taxon>
        <taxon>Gunneridae</taxon>
        <taxon>Pentapetalae</taxon>
        <taxon>rosids</taxon>
        <taxon>fabids</taxon>
        <taxon>Malpighiales</taxon>
        <taxon>Rhizophoraceae</taxon>
        <taxon>Rhizophora</taxon>
    </lineage>
</organism>
<evidence type="ECO:0000313" key="1">
    <source>
        <dbReference type="EMBL" id="MBX19264.1"/>
    </source>
</evidence>
<protein>
    <submittedName>
        <fullName evidence="1">Hsp70 nucleotide exchange factor fes1 isoform X2</fullName>
    </submittedName>
</protein>